<feature type="domain" description="C2" evidence="2">
    <location>
        <begin position="47"/>
        <end position="177"/>
    </location>
</feature>
<dbReference type="OrthoDB" id="73919at2759"/>
<organism evidence="3 4">
    <name type="scientific">Rasamsonia emersonii (strain ATCC 16479 / CBS 393.64 / IMI 116815)</name>
    <dbReference type="NCBI Taxonomy" id="1408163"/>
    <lineage>
        <taxon>Eukaryota</taxon>
        <taxon>Fungi</taxon>
        <taxon>Dikarya</taxon>
        <taxon>Ascomycota</taxon>
        <taxon>Pezizomycotina</taxon>
        <taxon>Eurotiomycetes</taxon>
        <taxon>Eurotiomycetidae</taxon>
        <taxon>Eurotiales</taxon>
        <taxon>Trichocomaceae</taxon>
        <taxon>Rasamsonia</taxon>
    </lineage>
</organism>
<dbReference type="InterPro" id="IPR035892">
    <property type="entry name" value="C2_domain_sf"/>
</dbReference>
<dbReference type="Proteomes" id="UP000053958">
    <property type="component" value="Unassembled WGS sequence"/>
</dbReference>
<evidence type="ECO:0000313" key="3">
    <source>
        <dbReference type="EMBL" id="KKA21129.1"/>
    </source>
</evidence>
<accession>A0A0F4YSC5</accession>
<dbReference type="InterPro" id="IPR000008">
    <property type="entry name" value="C2_dom"/>
</dbReference>
<feature type="compositionally biased region" description="Basic and acidic residues" evidence="1">
    <location>
        <begin position="10"/>
        <end position="26"/>
    </location>
</feature>
<comment type="caution">
    <text evidence="3">The sequence shown here is derived from an EMBL/GenBank/DDBJ whole genome shotgun (WGS) entry which is preliminary data.</text>
</comment>
<protein>
    <submittedName>
        <fullName evidence="3">C2 domain protein</fullName>
    </submittedName>
</protein>
<proteinExistence type="predicted"/>
<dbReference type="GeneID" id="25317189"/>
<dbReference type="Gene3D" id="2.60.40.150">
    <property type="entry name" value="C2 domain"/>
    <property type="match status" value="1"/>
</dbReference>
<evidence type="ECO:0000313" key="4">
    <source>
        <dbReference type="Proteomes" id="UP000053958"/>
    </source>
</evidence>
<dbReference type="Pfam" id="PF00168">
    <property type="entry name" value="C2"/>
    <property type="match status" value="1"/>
</dbReference>
<dbReference type="PANTHER" id="PTHR47800:SF5">
    <property type="entry name" value="FER-1-LIKE PROTEIN 6"/>
    <property type="match status" value="1"/>
</dbReference>
<evidence type="ECO:0000256" key="1">
    <source>
        <dbReference type="SAM" id="MobiDB-lite"/>
    </source>
</evidence>
<gene>
    <name evidence="3" type="ORF">T310_4842</name>
</gene>
<dbReference type="EMBL" id="LASV01000201">
    <property type="protein sequence ID" value="KKA21129.1"/>
    <property type="molecule type" value="Genomic_DNA"/>
</dbReference>
<keyword evidence="4" id="KW-1185">Reference proteome</keyword>
<name>A0A0F4YSC5_RASE3</name>
<feature type="region of interest" description="Disordered" evidence="1">
    <location>
        <begin position="1"/>
        <end position="26"/>
    </location>
</feature>
<feature type="compositionally biased region" description="Basic and acidic residues" evidence="1">
    <location>
        <begin position="494"/>
        <end position="507"/>
    </location>
</feature>
<dbReference type="STRING" id="1408163.A0A0F4YSC5"/>
<dbReference type="SMART" id="SM00239">
    <property type="entry name" value="C2"/>
    <property type="match status" value="1"/>
</dbReference>
<sequence>MDTDIPSQDQPRHVAENDGAKFVDKTEKADDQAFALKAVAKTSSSKKDPPGGFDATPFPRAPPGYTLKFTFHRAVNLPVSDFNSLSSDPFIQAQLIVDLPRRHKQDPDLTFRTATAWRNVNPVWDAEWIVANVPASGFDLKCRVYDEDPLDHDDRLGNVHVKVDSIPDGWEGIKEKSYRIEKRAGSKRAYFIRSISAACSRDRQLDAHLIVSVECLGRTPGDNGAHMYTVGPLYWFKHFSPLIGRLTHTTDTAENQGAKREIKRYNFQAVEIQLQGPVPERLYHRYVEFRPFVAGMFTAHSLRGRILNRALHHQHARIYNFDRSTLNGSFSSPSIEFTKRFLEFVDYGKGGRIFTYVLTLDGQFRFTETGREFGIDLLSKHTMHSDVSIYIAYSGEFFVRPCKRHHHRHQQLESPESQGPAESILTEEEEEEAKQQLNDDPSNFELFIDNASGTYRPNGDCLPILRDFLSTNFPGLNITTLDCQKDAERMERLKEERRQEKLRDRGHIVYIQQSNDSSSSLSSSDEEEMDRRAGVPGKQRGELVQNLHDMKDVKGKFRNWLEAE</sequence>
<feature type="region of interest" description="Disordered" evidence="1">
    <location>
        <begin position="408"/>
        <end position="437"/>
    </location>
</feature>
<evidence type="ECO:0000259" key="2">
    <source>
        <dbReference type="PROSITE" id="PS50004"/>
    </source>
</evidence>
<feature type="compositionally biased region" description="Low complexity" evidence="1">
    <location>
        <begin position="514"/>
        <end position="523"/>
    </location>
</feature>
<reference evidence="3 4" key="1">
    <citation type="submission" date="2015-04" db="EMBL/GenBank/DDBJ databases">
        <authorList>
            <person name="Heijne W.H."/>
            <person name="Fedorova N.D."/>
            <person name="Nierman W.C."/>
            <person name="Vollebregt A.W."/>
            <person name="Zhao Z."/>
            <person name="Wu L."/>
            <person name="Kumar M."/>
            <person name="Stam H."/>
            <person name="van den Berg M.A."/>
            <person name="Pel H.J."/>
        </authorList>
    </citation>
    <scope>NUCLEOTIDE SEQUENCE [LARGE SCALE GENOMIC DNA]</scope>
    <source>
        <strain evidence="3 4">CBS 393.64</strain>
    </source>
</reference>
<dbReference type="PROSITE" id="PS50004">
    <property type="entry name" value="C2"/>
    <property type="match status" value="1"/>
</dbReference>
<dbReference type="AlphaFoldDB" id="A0A0F4YSC5"/>
<feature type="region of interest" description="Disordered" evidence="1">
    <location>
        <begin position="494"/>
        <end position="548"/>
    </location>
</feature>
<dbReference type="GO" id="GO:0010628">
    <property type="term" value="P:positive regulation of gene expression"/>
    <property type="evidence" value="ECO:0007669"/>
    <property type="project" value="TreeGrafter"/>
</dbReference>
<dbReference type="SUPFAM" id="SSF49562">
    <property type="entry name" value="C2 domain (Calcium/lipid-binding domain, CaLB)"/>
    <property type="match status" value="1"/>
</dbReference>
<dbReference type="PANTHER" id="PTHR47800">
    <property type="entry name" value="C2 DOMAIN-CONTAINING PROTEIN"/>
    <property type="match status" value="1"/>
</dbReference>
<dbReference type="RefSeq" id="XP_013327741.1">
    <property type="nucleotide sequence ID" value="XM_013472287.1"/>
</dbReference>
<feature type="region of interest" description="Disordered" evidence="1">
    <location>
        <begin position="39"/>
        <end position="59"/>
    </location>
</feature>